<keyword evidence="2" id="KW-1185">Reference proteome</keyword>
<proteinExistence type="predicted"/>
<comment type="caution">
    <text evidence="1">The sequence shown here is derived from an EMBL/GenBank/DDBJ whole genome shotgun (WGS) entry which is preliminary data.</text>
</comment>
<organism evidence="1 2">
    <name type="scientific">Rhypophila decipiens</name>
    <dbReference type="NCBI Taxonomy" id="261697"/>
    <lineage>
        <taxon>Eukaryota</taxon>
        <taxon>Fungi</taxon>
        <taxon>Dikarya</taxon>
        <taxon>Ascomycota</taxon>
        <taxon>Pezizomycotina</taxon>
        <taxon>Sordariomycetes</taxon>
        <taxon>Sordariomycetidae</taxon>
        <taxon>Sordariales</taxon>
        <taxon>Naviculisporaceae</taxon>
        <taxon>Rhypophila</taxon>
    </lineage>
</organism>
<evidence type="ECO:0000313" key="1">
    <source>
        <dbReference type="EMBL" id="KAK4208625.1"/>
    </source>
</evidence>
<sequence length="218" mass="24860">MDILFGDWFKPSFCKSDVGMLDAISARATSLERLEIMYCREGGGGIERRRITWNYSCPSLGVDWFCVRPFSWMDKPRTEEEVPERLKGFGIGDDEWLRGEHMPMVDGIKRAVREVVEGGEEVADALERVMDEEPGLIHTVWRKLREVERDKAFFAGTVLRLVEGLRGTLKEVAVVGTVDREWMRAVSELGVLVRAQAWDDMDEDDGGWVIFEPPFEGA</sequence>
<reference evidence="1" key="1">
    <citation type="journal article" date="2023" name="Mol. Phylogenet. Evol.">
        <title>Genome-scale phylogeny and comparative genomics of the fungal order Sordariales.</title>
        <authorList>
            <person name="Hensen N."/>
            <person name="Bonometti L."/>
            <person name="Westerberg I."/>
            <person name="Brannstrom I.O."/>
            <person name="Guillou S."/>
            <person name="Cros-Aarteil S."/>
            <person name="Calhoun S."/>
            <person name="Haridas S."/>
            <person name="Kuo A."/>
            <person name="Mondo S."/>
            <person name="Pangilinan J."/>
            <person name="Riley R."/>
            <person name="LaButti K."/>
            <person name="Andreopoulos B."/>
            <person name="Lipzen A."/>
            <person name="Chen C."/>
            <person name="Yan M."/>
            <person name="Daum C."/>
            <person name="Ng V."/>
            <person name="Clum A."/>
            <person name="Steindorff A."/>
            <person name="Ohm R.A."/>
            <person name="Martin F."/>
            <person name="Silar P."/>
            <person name="Natvig D.O."/>
            <person name="Lalanne C."/>
            <person name="Gautier V."/>
            <person name="Ament-Velasquez S.L."/>
            <person name="Kruys A."/>
            <person name="Hutchinson M.I."/>
            <person name="Powell A.J."/>
            <person name="Barry K."/>
            <person name="Miller A.N."/>
            <person name="Grigoriev I.V."/>
            <person name="Debuchy R."/>
            <person name="Gladieux P."/>
            <person name="Hiltunen Thoren M."/>
            <person name="Johannesson H."/>
        </authorList>
    </citation>
    <scope>NUCLEOTIDE SEQUENCE</scope>
    <source>
        <strain evidence="1">PSN293</strain>
    </source>
</reference>
<accession>A0AAN6XZU9</accession>
<name>A0AAN6XZU9_9PEZI</name>
<reference evidence="1" key="2">
    <citation type="submission" date="2023-05" db="EMBL/GenBank/DDBJ databases">
        <authorList>
            <consortium name="Lawrence Berkeley National Laboratory"/>
            <person name="Steindorff A."/>
            <person name="Hensen N."/>
            <person name="Bonometti L."/>
            <person name="Westerberg I."/>
            <person name="Brannstrom I.O."/>
            <person name="Guillou S."/>
            <person name="Cros-Aarteil S."/>
            <person name="Calhoun S."/>
            <person name="Haridas S."/>
            <person name="Kuo A."/>
            <person name="Mondo S."/>
            <person name="Pangilinan J."/>
            <person name="Riley R."/>
            <person name="Labutti K."/>
            <person name="Andreopoulos B."/>
            <person name="Lipzen A."/>
            <person name="Chen C."/>
            <person name="Yanf M."/>
            <person name="Daum C."/>
            <person name="Ng V."/>
            <person name="Clum A."/>
            <person name="Ohm R."/>
            <person name="Martin F."/>
            <person name="Silar P."/>
            <person name="Natvig D."/>
            <person name="Lalanne C."/>
            <person name="Gautier V."/>
            <person name="Ament-Velasquez S.L."/>
            <person name="Kruys A."/>
            <person name="Hutchinson M.I."/>
            <person name="Powell A.J."/>
            <person name="Barry K."/>
            <person name="Miller A.N."/>
            <person name="Grigoriev I.V."/>
            <person name="Debuchy R."/>
            <person name="Gladieux P."/>
            <person name="Thoren M.H."/>
            <person name="Johannesson H."/>
        </authorList>
    </citation>
    <scope>NUCLEOTIDE SEQUENCE</scope>
    <source>
        <strain evidence="1">PSN293</strain>
    </source>
</reference>
<evidence type="ECO:0000313" key="2">
    <source>
        <dbReference type="Proteomes" id="UP001301769"/>
    </source>
</evidence>
<dbReference type="AlphaFoldDB" id="A0AAN6XZU9"/>
<dbReference type="Proteomes" id="UP001301769">
    <property type="component" value="Unassembled WGS sequence"/>
</dbReference>
<dbReference type="EMBL" id="MU858236">
    <property type="protein sequence ID" value="KAK4208625.1"/>
    <property type="molecule type" value="Genomic_DNA"/>
</dbReference>
<protein>
    <submittedName>
        <fullName evidence="1">Uncharacterized protein</fullName>
    </submittedName>
</protein>
<gene>
    <name evidence="1" type="ORF">QBC37DRAFT_69640</name>
</gene>